<dbReference type="InterPro" id="IPR006531">
    <property type="entry name" value="Gp5/Vgr_OB"/>
</dbReference>
<dbReference type="EMBL" id="PYIX02000013">
    <property type="protein sequence ID" value="RFC83710.1"/>
    <property type="molecule type" value="Genomic_DNA"/>
</dbReference>
<comment type="caution">
    <text evidence="4">The sequence shown here is derived from an EMBL/GenBank/DDBJ whole genome shotgun (WGS) entry which is preliminary data.</text>
</comment>
<dbReference type="AlphaFoldDB" id="A0A371YQF7"/>
<gene>
    <name evidence="3" type="ORF">ACFODO_06180</name>
    <name evidence="4" type="ORF">C9E89_009590</name>
</gene>
<evidence type="ECO:0000256" key="1">
    <source>
        <dbReference type="SAM" id="MobiDB-lite"/>
    </source>
</evidence>
<dbReference type="Proteomes" id="UP001595455">
    <property type="component" value="Unassembled WGS sequence"/>
</dbReference>
<reference evidence="3" key="1">
    <citation type="journal article" date="2014" name="Int. J. Syst. Evol. Microbiol.">
        <title>Complete genome of a new Firmicutes species belonging to the dominant human colonic microbiota ('Ruminococcus bicirculans') reveals two chromosomes and a selective capacity to utilize plant glucans.</title>
        <authorList>
            <consortium name="NISC Comparative Sequencing Program"/>
            <person name="Wegmann U."/>
            <person name="Louis P."/>
            <person name="Goesmann A."/>
            <person name="Henrissat B."/>
            <person name="Duncan S.H."/>
            <person name="Flint H.J."/>
        </authorList>
    </citation>
    <scope>NUCLEOTIDE SEQUENCE</scope>
    <source>
        <strain evidence="3">KCTC 62575</strain>
    </source>
</reference>
<sequence>MSLSIHQRLENMIRIGIIKTIHPSKPFLTVTVNLGEITTAKIRYLNLRSGDDQTWNPPSIGEEVIVFSPNGVLEMGVAFGGFNNAEFPAISEDLNKNITIFSDGCMISYDTKEHALEAVLPESGTVTLTATGGVTVNATGGVTLNAMDGGLEVNGDTQINGKIQISENAKIGGTLRSEGDASFAETIIRGRLYADGNIDSLNGDVRAGNTSLKNHTHPGDSGGETGKPK</sequence>
<feature type="domain" description="Gp5/Type VI secretion system Vgr protein OB-fold" evidence="2">
    <location>
        <begin position="15"/>
        <end position="81"/>
    </location>
</feature>
<dbReference type="Proteomes" id="UP000240957">
    <property type="component" value="Unassembled WGS sequence"/>
</dbReference>
<feature type="region of interest" description="Disordered" evidence="1">
    <location>
        <begin position="205"/>
        <end position="229"/>
    </location>
</feature>
<evidence type="ECO:0000313" key="4">
    <source>
        <dbReference type="EMBL" id="RFC83710.1"/>
    </source>
</evidence>
<evidence type="ECO:0000313" key="6">
    <source>
        <dbReference type="Proteomes" id="UP001595455"/>
    </source>
</evidence>
<dbReference type="InterPro" id="IPR044033">
    <property type="entry name" value="GpV-like_apex"/>
</dbReference>
<feature type="compositionally biased region" description="Gly residues" evidence="1">
    <location>
        <begin position="220"/>
        <end position="229"/>
    </location>
</feature>
<dbReference type="Gene3D" id="6.20.150.10">
    <property type="match status" value="1"/>
</dbReference>
<keyword evidence="6" id="KW-1185">Reference proteome</keyword>
<accession>A0A371YQF7</accession>
<dbReference type="InterPro" id="IPR013046">
    <property type="entry name" value="GpV/Gp45"/>
</dbReference>
<dbReference type="NCBIfam" id="TIGR01644">
    <property type="entry name" value="phage_P2_V"/>
    <property type="match status" value="1"/>
</dbReference>
<dbReference type="Pfam" id="PF18946">
    <property type="entry name" value="Apex"/>
    <property type="match status" value="1"/>
</dbReference>
<dbReference type="Gene3D" id="2.40.50.230">
    <property type="entry name" value="Gp5 N-terminal domain"/>
    <property type="match status" value="1"/>
</dbReference>
<evidence type="ECO:0000313" key="3">
    <source>
        <dbReference type="EMBL" id="MFC2994863.1"/>
    </source>
</evidence>
<name>A0A371YQF7_9GAMM</name>
<dbReference type="Pfam" id="PF04717">
    <property type="entry name" value="Phage_base_V"/>
    <property type="match status" value="1"/>
</dbReference>
<reference evidence="4 5" key="2">
    <citation type="submission" date="2018-08" db="EMBL/GenBank/DDBJ databases">
        <title>The draft genome of Acinetobacter sichuanensis strain WCHAc060041.</title>
        <authorList>
            <person name="Qin J."/>
            <person name="Feng Y."/>
            <person name="Zong Z."/>
        </authorList>
    </citation>
    <scope>NUCLEOTIDE SEQUENCE [LARGE SCALE GENOMIC DNA]</scope>
    <source>
        <strain evidence="4 5">WCHAc060041</strain>
    </source>
</reference>
<dbReference type="OrthoDB" id="4931325at2"/>
<dbReference type="EMBL" id="JBHRSF010000010">
    <property type="protein sequence ID" value="MFC2994863.1"/>
    <property type="molecule type" value="Genomic_DNA"/>
</dbReference>
<dbReference type="InterPro" id="IPR037026">
    <property type="entry name" value="Vgr_OB-fold_dom_sf"/>
</dbReference>
<evidence type="ECO:0000313" key="5">
    <source>
        <dbReference type="Proteomes" id="UP000240957"/>
    </source>
</evidence>
<organism evidence="4 5">
    <name type="scientific">Acinetobacter sichuanensis</name>
    <dbReference type="NCBI Taxonomy" id="2136183"/>
    <lineage>
        <taxon>Bacteria</taxon>
        <taxon>Pseudomonadati</taxon>
        <taxon>Pseudomonadota</taxon>
        <taxon>Gammaproteobacteria</taxon>
        <taxon>Moraxellales</taxon>
        <taxon>Moraxellaceae</taxon>
        <taxon>Acinetobacter</taxon>
    </lineage>
</organism>
<protein>
    <submittedName>
        <fullName evidence="4">Phage baseplate assembly protein V</fullName>
    </submittedName>
</protein>
<reference evidence="6" key="3">
    <citation type="journal article" date="2019" name="Int. J. Syst. Evol. Microbiol.">
        <title>The Global Catalogue of Microorganisms (GCM) 10K type strain sequencing project: providing services to taxonomists for standard genome sequencing and annotation.</title>
        <authorList>
            <consortium name="The Broad Institute Genomics Platform"/>
            <consortium name="The Broad Institute Genome Sequencing Center for Infectious Disease"/>
            <person name="Wu L."/>
            <person name="Ma J."/>
        </authorList>
    </citation>
    <scope>NUCLEOTIDE SEQUENCE [LARGE SCALE GENOMIC DNA]</scope>
    <source>
        <strain evidence="6">KCTC 62575</strain>
    </source>
</reference>
<proteinExistence type="predicted"/>
<dbReference type="RefSeq" id="WP_107008164.1">
    <property type="nucleotide sequence ID" value="NZ_JBHRSF010000010.1"/>
</dbReference>
<evidence type="ECO:0000259" key="2">
    <source>
        <dbReference type="Pfam" id="PF04717"/>
    </source>
</evidence>
<reference evidence="3" key="4">
    <citation type="submission" date="2024-09" db="EMBL/GenBank/DDBJ databases">
        <authorList>
            <person name="Sun Q."/>
            <person name="Mori K."/>
        </authorList>
    </citation>
    <scope>NUCLEOTIDE SEQUENCE</scope>
    <source>
        <strain evidence="3">KCTC 62575</strain>
    </source>
</reference>